<dbReference type="EMBL" id="CP000263">
    <property type="protein sequence ID" value="ABJ90815.1"/>
    <property type="molecule type" value="Genomic_DNA"/>
</dbReference>
<evidence type="ECO:0000313" key="17">
    <source>
        <dbReference type="Proteomes" id="UP000000669"/>
    </source>
</evidence>
<evidence type="ECO:0000256" key="8">
    <source>
        <dbReference type="ARBA" id="ARBA00022723"/>
    </source>
</evidence>
<dbReference type="InterPro" id="IPR005760">
    <property type="entry name" value="A/G_AdeGlyc_MutY"/>
</dbReference>
<dbReference type="Pfam" id="PF00633">
    <property type="entry name" value="HHH"/>
    <property type="match status" value="1"/>
</dbReference>
<gene>
    <name evidence="16" type="primary">mutY</name>
    <name evidence="16" type="ordered locus">BCc_362</name>
</gene>
<dbReference type="AlphaFoldDB" id="Q056Y4"/>
<comment type="catalytic activity">
    <reaction evidence="1">
        <text>Hydrolyzes free adenine bases from 7,8-dihydro-8-oxoguanine:adenine mismatched double-stranded DNA, leaving an apurinic site.</text>
        <dbReference type="EC" id="3.2.2.31"/>
    </reaction>
</comment>
<evidence type="ECO:0000256" key="7">
    <source>
        <dbReference type="ARBA" id="ARBA00022485"/>
    </source>
</evidence>
<dbReference type="FunFam" id="1.10.340.30:FF:000002">
    <property type="entry name" value="Adenine DNA glycosylase"/>
    <property type="match status" value="1"/>
</dbReference>
<evidence type="ECO:0000256" key="6">
    <source>
        <dbReference type="ARBA" id="ARBA00022023"/>
    </source>
</evidence>
<reference evidence="16 17" key="1">
    <citation type="journal article" date="2006" name="Science">
        <title>A small microbial genome: the end of a long symbiotic relationship?</title>
        <authorList>
            <person name="Perez-Brocal V."/>
            <person name="Gil R."/>
            <person name="Ramos S."/>
            <person name="Lamelas A."/>
            <person name="Postigo M."/>
            <person name="Michelena J.M."/>
            <person name="Silva F.J."/>
            <person name="Moya A."/>
            <person name="Latorre A."/>
        </authorList>
    </citation>
    <scope>NUCLEOTIDE SEQUENCE [LARGE SCALE GENOMIC DNA]</scope>
    <source>
        <strain evidence="17">Cc</strain>
    </source>
</reference>
<dbReference type="GO" id="GO:0034039">
    <property type="term" value="F:8-oxo-7,8-dihydroguanine DNA N-glycosylase activity"/>
    <property type="evidence" value="ECO:0007669"/>
    <property type="project" value="TreeGrafter"/>
</dbReference>
<dbReference type="NCBIfam" id="TIGR01084">
    <property type="entry name" value="mutY"/>
    <property type="match status" value="1"/>
</dbReference>
<dbReference type="SUPFAM" id="SSF55811">
    <property type="entry name" value="Nudix"/>
    <property type="match status" value="1"/>
</dbReference>
<evidence type="ECO:0000256" key="11">
    <source>
        <dbReference type="ARBA" id="ARBA00023004"/>
    </source>
</evidence>
<evidence type="ECO:0000256" key="10">
    <source>
        <dbReference type="ARBA" id="ARBA00022801"/>
    </source>
</evidence>
<dbReference type="HOGENOM" id="CLU_012862_0_2_6"/>
<dbReference type="Pfam" id="PF00730">
    <property type="entry name" value="HhH-GPD"/>
    <property type="match status" value="1"/>
</dbReference>
<dbReference type="SMART" id="SM00478">
    <property type="entry name" value="ENDO3c"/>
    <property type="match status" value="1"/>
</dbReference>
<dbReference type="eggNOG" id="COG1194">
    <property type="taxonomic scope" value="Bacteria"/>
</dbReference>
<dbReference type="OrthoDB" id="9802365at2"/>
<dbReference type="InterPro" id="IPR023170">
    <property type="entry name" value="HhH_base_excis_C"/>
</dbReference>
<evidence type="ECO:0000256" key="13">
    <source>
        <dbReference type="ARBA" id="ARBA00023204"/>
    </source>
</evidence>
<keyword evidence="9" id="KW-0227">DNA damage</keyword>
<keyword evidence="17" id="KW-1185">Reference proteome</keyword>
<evidence type="ECO:0000259" key="15">
    <source>
        <dbReference type="SMART" id="SM00478"/>
    </source>
</evidence>
<organism evidence="16 17">
    <name type="scientific">Buchnera aphidicola subsp. Cinara cedri (strain Cc)</name>
    <dbReference type="NCBI Taxonomy" id="372461"/>
    <lineage>
        <taxon>Bacteria</taxon>
        <taxon>Pseudomonadati</taxon>
        <taxon>Pseudomonadota</taxon>
        <taxon>Gammaproteobacteria</taxon>
        <taxon>Enterobacterales</taxon>
        <taxon>Erwiniaceae</taxon>
        <taxon>Buchnera</taxon>
    </lineage>
</organism>
<evidence type="ECO:0000256" key="12">
    <source>
        <dbReference type="ARBA" id="ARBA00023014"/>
    </source>
</evidence>
<keyword evidence="14 16" id="KW-0326">Glycosidase</keyword>
<dbReference type="Gene3D" id="3.90.79.10">
    <property type="entry name" value="Nucleoside Triphosphate Pyrophosphohydrolase"/>
    <property type="match status" value="1"/>
</dbReference>
<evidence type="ECO:0000256" key="3">
    <source>
        <dbReference type="ARBA" id="ARBA00002933"/>
    </source>
</evidence>
<dbReference type="CDD" id="cd00056">
    <property type="entry name" value="ENDO3c"/>
    <property type="match status" value="1"/>
</dbReference>
<keyword evidence="12" id="KW-0411">Iron-sulfur</keyword>
<accession>Q056Y4</accession>
<dbReference type="InterPro" id="IPR015797">
    <property type="entry name" value="NUDIX_hydrolase-like_dom_sf"/>
</dbReference>
<evidence type="ECO:0000256" key="1">
    <source>
        <dbReference type="ARBA" id="ARBA00000843"/>
    </source>
</evidence>
<dbReference type="GO" id="GO:0046872">
    <property type="term" value="F:metal ion binding"/>
    <property type="evidence" value="ECO:0007669"/>
    <property type="project" value="UniProtKB-KW"/>
</dbReference>
<dbReference type="GO" id="GO:0035485">
    <property type="term" value="F:adenine/guanine mispair binding"/>
    <property type="evidence" value="ECO:0007669"/>
    <property type="project" value="TreeGrafter"/>
</dbReference>
<comment type="function">
    <text evidence="3">Adenine glycosylase active on G-A mispairs. MutY also corrects error-prone DNA synthesis past GO lesions which are due to the oxidatively damaged form of guanine: 7,8-dihydro-8-oxoguanine (8-oxo-dGTP).</text>
</comment>
<keyword evidence="8" id="KW-0479">Metal-binding</keyword>
<proteinExistence type="inferred from homology"/>
<dbReference type="PANTHER" id="PTHR42944:SF1">
    <property type="entry name" value="ADENINE DNA GLYCOSYLASE"/>
    <property type="match status" value="1"/>
</dbReference>
<dbReference type="Gene3D" id="1.10.340.30">
    <property type="entry name" value="Hypothetical protein, domain 2"/>
    <property type="match status" value="1"/>
</dbReference>
<dbReference type="PANTHER" id="PTHR42944">
    <property type="entry name" value="ADENINE DNA GLYCOSYLASE"/>
    <property type="match status" value="1"/>
</dbReference>
<comment type="cofactor">
    <cofactor evidence="2">
        <name>[4Fe-4S] cluster</name>
        <dbReference type="ChEBI" id="CHEBI:49883"/>
    </cofactor>
</comment>
<dbReference type="Gene3D" id="1.10.1670.10">
    <property type="entry name" value="Helix-hairpin-Helix base-excision DNA repair enzymes (C-terminal)"/>
    <property type="match status" value="1"/>
</dbReference>
<evidence type="ECO:0000313" key="16">
    <source>
        <dbReference type="EMBL" id="ABJ90815.1"/>
    </source>
</evidence>
<dbReference type="GO" id="GO:0006298">
    <property type="term" value="P:mismatch repair"/>
    <property type="evidence" value="ECO:0007669"/>
    <property type="project" value="TreeGrafter"/>
</dbReference>
<keyword evidence="7" id="KW-0004">4Fe-4S</keyword>
<dbReference type="EC" id="3.2.2.31" evidence="5"/>
<dbReference type="Proteomes" id="UP000000669">
    <property type="component" value="Chromosome"/>
</dbReference>
<dbReference type="InterPro" id="IPR003265">
    <property type="entry name" value="HhH-GPD_domain"/>
</dbReference>
<evidence type="ECO:0000256" key="4">
    <source>
        <dbReference type="ARBA" id="ARBA00008343"/>
    </source>
</evidence>
<comment type="similarity">
    <text evidence="4">Belongs to the Nth/MutY family.</text>
</comment>
<dbReference type="SUPFAM" id="SSF48150">
    <property type="entry name" value="DNA-glycosylase"/>
    <property type="match status" value="1"/>
</dbReference>
<dbReference type="GO" id="GO:0000701">
    <property type="term" value="F:purine-specific mismatch base pair DNA N-glycosylase activity"/>
    <property type="evidence" value="ECO:0007669"/>
    <property type="project" value="UniProtKB-EC"/>
</dbReference>
<dbReference type="KEGG" id="bcc:BCc_362"/>
<protein>
    <recommendedName>
        <fullName evidence="6">Adenine DNA glycosylase</fullName>
        <ecNumber evidence="5">3.2.2.31</ecNumber>
    </recommendedName>
</protein>
<keyword evidence="13" id="KW-0234">DNA repair</keyword>
<dbReference type="InterPro" id="IPR029119">
    <property type="entry name" value="MutY_C"/>
</dbReference>
<sequence length="343" mass="41308">MFFSQKILNWYHFNGRKNLPWQKKNIYYIWISEIMLQQTRVQTVIPYFQKFKKKFPTIKKLADSNINKVLYLWSGLGYYQRAHNLHKTAKIIKKKYYGIFPTNINEIIKLPGIGRSTAGAILSFTYNYRYAILDSNIKRVLIRFHLININNFKKNQLENKLWNIIDQYIPLHNARKFNQAMMDLGSLICKNKNPNCFSCPLKNNCNFFKKKIIFFKKKEKKKKIGIFFSIIKYKNSVILIKQKNISIWKGLFYFPLITFKISKKKWEKIKKKNTSKTKKLFFTHCLSHIKLFIIWQIIRVKKKKNYKEKIWMNINSKKKIGIPTPIKKILLQLKKKKKNEKKT</sequence>
<dbReference type="InterPro" id="IPR011257">
    <property type="entry name" value="DNA_glycosylase"/>
</dbReference>
<dbReference type="STRING" id="372461.BCc_362"/>
<dbReference type="GO" id="GO:0032357">
    <property type="term" value="F:oxidized purine DNA binding"/>
    <property type="evidence" value="ECO:0007669"/>
    <property type="project" value="TreeGrafter"/>
</dbReference>
<dbReference type="GO" id="GO:0006284">
    <property type="term" value="P:base-excision repair"/>
    <property type="evidence" value="ECO:0007669"/>
    <property type="project" value="InterPro"/>
</dbReference>
<evidence type="ECO:0000256" key="14">
    <source>
        <dbReference type="ARBA" id="ARBA00023295"/>
    </source>
</evidence>
<name>Q056Y4_BUCCC</name>
<dbReference type="GO" id="GO:0051539">
    <property type="term" value="F:4 iron, 4 sulfur cluster binding"/>
    <property type="evidence" value="ECO:0007669"/>
    <property type="project" value="UniProtKB-KW"/>
</dbReference>
<evidence type="ECO:0000256" key="5">
    <source>
        <dbReference type="ARBA" id="ARBA00012045"/>
    </source>
</evidence>
<keyword evidence="10 16" id="KW-0378">Hydrolase</keyword>
<feature type="domain" description="HhH-GPD" evidence="15">
    <location>
        <begin position="35"/>
        <end position="187"/>
    </location>
</feature>
<dbReference type="RefSeq" id="WP_011672734.1">
    <property type="nucleotide sequence ID" value="NC_008513.1"/>
</dbReference>
<dbReference type="InterPro" id="IPR000445">
    <property type="entry name" value="HhH_motif"/>
</dbReference>
<dbReference type="Pfam" id="PF14815">
    <property type="entry name" value="NUDIX_4"/>
    <property type="match status" value="1"/>
</dbReference>
<evidence type="ECO:0000256" key="2">
    <source>
        <dbReference type="ARBA" id="ARBA00001966"/>
    </source>
</evidence>
<evidence type="ECO:0000256" key="9">
    <source>
        <dbReference type="ARBA" id="ARBA00022763"/>
    </source>
</evidence>
<keyword evidence="11" id="KW-0408">Iron</keyword>
<dbReference type="InterPro" id="IPR044298">
    <property type="entry name" value="MIG/MutY"/>
</dbReference>